<protein>
    <recommendedName>
        <fullName evidence="2">hydroxymethylpyrimidine kinase</fullName>
        <ecNumber evidence="2">2.7.1.49</ecNumber>
    </recommendedName>
</protein>
<dbReference type="Proteomes" id="UP001497493">
    <property type="component" value="Chromosome"/>
</dbReference>
<keyword evidence="5" id="KW-1185">Reference proteome</keyword>
<evidence type="ECO:0000256" key="1">
    <source>
        <dbReference type="ARBA" id="ARBA00004948"/>
    </source>
</evidence>
<dbReference type="InterPro" id="IPR013749">
    <property type="entry name" value="PM/HMP-P_kinase-1"/>
</dbReference>
<proteinExistence type="predicted"/>
<dbReference type="GO" id="GO:0008972">
    <property type="term" value="F:phosphomethylpyrimidine kinase activity"/>
    <property type="evidence" value="ECO:0007669"/>
    <property type="project" value="UniProtKB-EC"/>
</dbReference>
<dbReference type="EMBL" id="OZ026884">
    <property type="protein sequence ID" value="CAL1240466.1"/>
    <property type="molecule type" value="Genomic_DNA"/>
</dbReference>
<gene>
    <name evidence="4" type="ORF">MECH1_V1_1690</name>
</gene>
<name>A0ABP1C853_9GAMM</name>
<evidence type="ECO:0000259" key="3">
    <source>
        <dbReference type="Pfam" id="PF08543"/>
    </source>
</evidence>
<dbReference type="CDD" id="cd01169">
    <property type="entry name" value="HMPP_kinase"/>
    <property type="match status" value="1"/>
</dbReference>
<comment type="pathway">
    <text evidence="1">Cofactor biosynthesis; thiamine diphosphate biosynthesis.</text>
</comment>
<evidence type="ECO:0000256" key="2">
    <source>
        <dbReference type="ARBA" id="ARBA00012135"/>
    </source>
</evidence>
<dbReference type="PANTHER" id="PTHR20858:SF17">
    <property type="entry name" value="HYDROXYMETHYLPYRIMIDINE_PHOSPHOMETHYLPYRIMIDINE KINASE THI20-RELATED"/>
    <property type="match status" value="1"/>
</dbReference>
<dbReference type="EC" id="2.7.1.49" evidence="2"/>
<dbReference type="Gene3D" id="3.40.1190.20">
    <property type="match status" value="1"/>
</dbReference>
<dbReference type="InterPro" id="IPR029056">
    <property type="entry name" value="Ribokinase-like"/>
</dbReference>
<feature type="domain" description="Pyridoxamine kinase/Phosphomethylpyrimidine kinase" evidence="3">
    <location>
        <begin position="13"/>
        <end position="249"/>
    </location>
</feature>
<evidence type="ECO:0000313" key="5">
    <source>
        <dbReference type="Proteomes" id="UP001497493"/>
    </source>
</evidence>
<dbReference type="InterPro" id="IPR004399">
    <property type="entry name" value="HMP/HMP-P_kinase_dom"/>
</dbReference>
<dbReference type="Pfam" id="PF08543">
    <property type="entry name" value="Phos_pyr_kin"/>
    <property type="match status" value="1"/>
</dbReference>
<sequence>MTVPVVLCLSGHDPTGGAGLQADIETVTRFGCHPCTVPTCLTAQDTRDVQRVLPQAAAEFREQIALVLSDLSIAAIKIGLLGSLEIARAVAEILDGAGGLPVVLDPVLAAGGGRSLADRALAEEIGRRLVPRALVVTPNHPEARALAGMADAEAGARELRARGCPHVLLTGTHGDEGSPEVVNRWYRAEGVEVYRWPRLPGSYHGSGCTLAAALAAGLARGWEMETAIRTAQRFTFEALERAWRPGRGQWLPNRRAP</sequence>
<organism evidence="4 5">
    <name type="scientific">Candidatus Methylocalor cossyra</name>
    <dbReference type="NCBI Taxonomy" id="3108543"/>
    <lineage>
        <taxon>Bacteria</taxon>
        <taxon>Pseudomonadati</taxon>
        <taxon>Pseudomonadota</taxon>
        <taxon>Gammaproteobacteria</taxon>
        <taxon>Methylococcales</taxon>
        <taxon>Methylococcaceae</taxon>
        <taxon>Candidatus Methylocalor</taxon>
    </lineage>
</organism>
<reference evidence="4 5" key="1">
    <citation type="submission" date="2024-04" db="EMBL/GenBank/DDBJ databases">
        <authorList>
            <person name="Cremers G."/>
        </authorList>
    </citation>
    <scope>NUCLEOTIDE SEQUENCE [LARGE SCALE GENOMIC DNA]</scope>
    <source>
        <strain evidence="4">MeCH1-AG</strain>
    </source>
</reference>
<keyword evidence="4" id="KW-0418">Kinase</keyword>
<accession>A0ABP1C853</accession>
<dbReference type="RefSeq" id="WP_348757060.1">
    <property type="nucleotide sequence ID" value="NZ_OZ026884.1"/>
</dbReference>
<keyword evidence="4" id="KW-0808">Transferase</keyword>
<dbReference type="SUPFAM" id="SSF53613">
    <property type="entry name" value="Ribokinase-like"/>
    <property type="match status" value="1"/>
</dbReference>
<evidence type="ECO:0000313" key="4">
    <source>
        <dbReference type="EMBL" id="CAL1240466.1"/>
    </source>
</evidence>
<dbReference type="PANTHER" id="PTHR20858">
    <property type="entry name" value="PHOSPHOMETHYLPYRIMIDINE KINASE"/>
    <property type="match status" value="1"/>
</dbReference>